<dbReference type="PANTHER" id="PTHR24421:SF37">
    <property type="entry name" value="SENSOR HISTIDINE KINASE NARS"/>
    <property type="match status" value="1"/>
</dbReference>
<evidence type="ECO:0000256" key="11">
    <source>
        <dbReference type="ARBA" id="ARBA00023012"/>
    </source>
</evidence>
<evidence type="ECO:0000256" key="7">
    <source>
        <dbReference type="ARBA" id="ARBA00022741"/>
    </source>
</evidence>
<evidence type="ECO:0000256" key="14">
    <source>
        <dbReference type="SAM" id="Phobius"/>
    </source>
</evidence>
<dbReference type="SUPFAM" id="SSF55874">
    <property type="entry name" value="ATPase domain of HSP90 chaperone/DNA topoisomerase II/histidine kinase"/>
    <property type="match status" value="1"/>
</dbReference>
<dbReference type="GO" id="GO:0005524">
    <property type="term" value="F:ATP binding"/>
    <property type="evidence" value="ECO:0007669"/>
    <property type="project" value="UniProtKB-UniRule"/>
</dbReference>
<feature type="transmembrane region" description="Helical" evidence="14">
    <location>
        <begin position="50"/>
        <end position="71"/>
    </location>
</feature>
<comment type="subcellular location">
    <subcellularLocation>
        <location evidence="2 13">Cell membrane</location>
        <topology evidence="2 13">Multi-pass membrane protein</topology>
    </subcellularLocation>
</comment>
<keyword evidence="7 13" id="KW-0547">Nucleotide-binding</keyword>
<dbReference type="InterPro" id="IPR017202">
    <property type="entry name" value="LiaS/VraS"/>
</dbReference>
<evidence type="ECO:0000259" key="15">
    <source>
        <dbReference type="PROSITE" id="PS50109"/>
    </source>
</evidence>
<dbReference type="GO" id="GO:0000155">
    <property type="term" value="F:phosphorelay sensor kinase activity"/>
    <property type="evidence" value="ECO:0007669"/>
    <property type="project" value="UniProtKB-UniRule"/>
</dbReference>
<evidence type="ECO:0000256" key="5">
    <source>
        <dbReference type="ARBA" id="ARBA00022679"/>
    </source>
</evidence>
<dbReference type="RefSeq" id="WP_087998211.1">
    <property type="nucleotide sequence ID" value="NZ_BMHB01000001.1"/>
</dbReference>
<dbReference type="Gene3D" id="1.20.5.1930">
    <property type="match status" value="1"/>
</dbReference>
<evidence type="ECO:0000256" key="13">
    <source>
        <dbReference type="PIRNR" id="PIRNR037431"/>
    </source>
</evidence>
<proteinExistence type="predicted"/>
<evidence type="ECO:0000313" key="16">
    <source>
        <dbReference type="EMBL" id="GGI13509.1"/>
    </source>
</evidence>
<name>A0A8J3AIN7_9BACI</name>
<evidence type="ECO:0000256" key="12">
    <source>
        <dbReference type="ARBA" id="ARBA00023136"/>
    </source>
</evidence>
<dbReference type="Proteomes" id="UP000626244">
    <property type="component" value="Unassembled WGS sequence"/>
</dbReference>
<keyword evidence="11 13" id="KW-0902">Two-component regulatory system</keyword>
<dbReference type="InterPro" id="IPR011712">
    <property type="entry name" value="Sig_transdc_His_kin_sub3_dim/P"/>
</dbReference>
<keyword evidence="3 13" id="KW-1003">Cell membrane</keyword>
<organism evidence="16 17">
    <name type="scientific">Gottfriedia solisilvae</name>
    <dbReference type="NCBI Taxonomy" id="1516104"/>
    <lineage>
        <taxon>Bacteria</taxon>
        <taxon>Bacillati</taxon>
        <taxon>Bacillota</taxon>
        <taxon>Bacilli</taxon>
        <taxon>Bacillales</taxon>
        <taxon>Bacillaceae</taxon>
        <taxon>Gottfriedia</taxon>
    </lineage>
</organism>
<dbReference type="AlphaFoldDB" id="A0A8J3AIN7"/>
<dbReference type="SMART" id="SM00387">
    <property type="entry name" value="HATPase_c"/>
    <property type="match status" value="1"/>
</dbReference>
<accession>A0A8J3AIN7</accession>
<evidence type="ECO:0000256" key="10">
    <source>
        <dbReference type="ARBA" id="ARBA00022989"/>
    </source>
</evidence>
<feature type="domain" description="Histidine kinase" evidence="15">
    <location>
        <begin position="148"/>
        <end position="338"/>
    </location>
</feature>
<keyword evidence="5 13" id="KW-0808">Transferase</keyword>
<dbReference type="InterPro" id="IPR050482">
    <property type="entry name" value="Sensor_HK_TwoCompSys"/>
</dbReference>
<comment type="caution">
    <text evidence="16">The sequence shown here is derived from an EMBL/GenBank/DDBJ whole genome shotgun (WGS) entry which is preliminary data.</text>
</comment>
<evidence type="ECO:0000256" key="6">
    <source>
        <dbReference type="ARBA" id="ARBA00022692"/>
    </source>
</evidence>
<dbReference type="CDD" id="cd16917">
    <property type="entry name" value="HATPase_UhpB-NarQ-NarX-like"/>
    <property type="match status" value="1"/>
</dbReference>
<comment type="catalytic activity">
    <reaction evidence="1 13">
        <text>ATP + protein L-histidine = ADP + protein N-phospho-L-histidine.</text>
        <dbReference type="EC" id="2.7.13.3"/>
    </reaction>
</comment>
<dbReference type="PANTHER" id="PTHR24421">
    <property type="entry name" value="NITRATE/NITRITE SENSOR PROTEIN NARX-RELATED"/>
    <property type="match status" value="1"/>
</dbReference>
<evidence type="ECO:0000313" key="17">
    <source>
        <dbReference type="Proteomes" id="UP000626244"/>
    </source>
</evidence>
<evidence type="ECO:0000256" key="1">
    <source>
        <dbReference type="ARBA" id="ARBA00000085"/>
    </source>
</evidence>
<reference evidence="17" key="1">
    <citation type="journal article" date="2019" name="Int. J. Syst. Evol. Microbiol.">
        <title>The Global Catalogue of Microorganisms (GCM) 10K type strain sequencing project: providing services to taxonomists for standard genome sequencing and annotation.</title>
        <authorList>
            <consortium name="The Broad Institute Genomics Platform"/>
            <consortium name="The Broad Institute Genome Sequencing Center for Infectious Disease"/>
            <person name="Wu L."/>
            <person name="Ma J."/>
        </authorList>
    </citation>
    <scope>NUCLEOTIDE SEQUENCE [LARGE SCALE GENOMIC DNA]</scope>
    <source>
        <strain evidence="17">CGMCC 1.14993</strain>
    </source>
</reference>
<evidence type="ECO:0000256" key="2">
    <source>
        <dbReference type="ARBA" id="ARBA00004651"/>
    </source>
</evidence>
<dbReference type="Pfam" id="PF02518">
    <property type="entry name" value="HATPase_c"/>
    <property type="match status" value="1"/>
</dbReference>
<evidence type="ECO:0000256" key="3">
    <source>
        <dbReference type="ARBA" id="ARBA00022475"/>
    </source>
</evidence>
<keyword evidence="8 13" id="KW-0418">Kinase</keyword>
<dbReference type="InterPro" id="IPR003594">
    <property type="entry name" value="HATPase_dom"/>
</dbReference>
<dbReference type="EMBL" id="BMHB01000001">
    <property type="protein sequence ID" value="GGI13509.1"/>
    <property type="molecule type" value="Genomic_DNA"/>
</dbReference>
<dbReference type="EC" id="2.7.13.3" evidence="13"/>
<dbReference type="InterPro" id="IPR005467">
    <property type="entry name" value="His_kinase_dom"/>
</dbReference>
<evidence type="ECO:0000256" key="8">
    <source>
        <dbReference type="ARBA" id="ARBA00022777"/>
    </source>
</evidence>
<evidence type="ECO:0000256" key="9">
    <source>
        <dbReference type="ARBA" id="ARBA00022840"/>
    </source>
</evidence>
<dbReference type="OrthoDB" id="9795828at2"/>
<keyword evidence="10 14" id="KW-1133">Transmembrane helix</keyword>
<keyword evidence="4" id="KW-0597">Phosphoprotein</keyword>
<dbReference type="GO" id="GO:0005886">
    <property type="term" value="C:plasma membrane"/>
    <property type="evidence" value="ECO:0007669"/>
    <property type="project" value="UniProtKB-SubCell"/>
</dbReference>
<gene>
    <name evidence="16" type="ORF">GCM10007380_18270</name>
</gene>
<keyword evidence="17" id="KW-1185">Reference proteome</keyword>
<keyword evidence="12 13" id="KW-0472">Membrane</keyword>
<dbReference type="Pfam" id="PF07730">
    <property type="entry name" value="HisKA_3"/>
    <property type="match status" value="1"/>
</dbReference>
<sequence length="338" mass="38229">MKIDKGIFLSICMASLTSSALICGIVYYFIDQTLFDKLMIYKVGKLSLLLIIFIAILIIAIVYSTAVLSTIRHNEKALLTGMIKAENGTYHKDSNHSIRSIENDIESNLLKISKQIEDSRKTVQKLVDEKKLIESQTIEDVVTKERHRLARELHDSVSQQLFAISMMISAINELGDTTYQEQLRYIEKMAVNAQSEMRALLLHLRPVQLEGKSLKEGVEKLLADLTNRQALQLKWKIDDISLSKGVEDHLFRIIQEALSNTLRHANAKTFEIRIRSIEDFVLVRMIDDGIGFDIEKRKTGSYGIQSISERASEIGGTAKIVSIPNRGTQIEVKVPVIE</sequence>
<feature type="transmembrane region" description="Helical" evidence="14">
    <location>
        <begin position="7"/>
        <end position="30"/>
    </location>
</feature>
<protein>
    <recommendedName>
        <fullName evidence="13">Sensor histidine kinase</fullName>
        <ecNumber evidence="13">2.7.13.3</ecNumber>
    </recommendedName>
</protein>
<dbReference type="PIRSF" id="PIRSF037431">
    <property type="entry name" value="STHK_LiaS"/>
    <property type="match status" value="1"/>
</dbReference>
<evidence type="ECO:0000256" key="4">
    <source>
        <dbReference type="ARBA" id="ARBA00022553"/>
    </source>
</evidence>
<dbReference type="InterPro" id="IPR036890">
    <property type="entry name" value="HATPase_C_sf"/>
</dbReference>
<dbReference type="Gene3D" id="3.30.565.10">
    <property type="entry name" value="Histidine kinase-like ATPase, C-terminal domain"/>
    <property type="match status" value="1"/>
</dbReference>
<dbReference type="GO" id="GO:0046983">
    <property type="term" value="F:protein dimerization activity"/>
    <property type="evidence" value="ECO:0007669"/>
    <property type="project" value="InterPro"/>
</dbReference>
<keyword evidence="9 13" id="KW-0067">ATP-binding</keyword>
<dbReference type="PROSITE" id="PS50109">
    <property type="entry name" value="HIS_KIN"/>
    <property type="match status" value="1"/>
</dbReference>
<keyword evidence="6 14" id="KW-0812">Transmembrane</keyword>